<organism evidence="1 2">
    <name type="scientific">Pyrococcus furiosus (strain ATCC 43587 / DSM 3638 / JCM 8422 / Vc1)</name>
    <dbReference type="NCBI Taxonomy" id="186497"/>
    <lineage>
        <taxon>Archaea</taxon>
        <taxon>Methanobacteriati</taxon>
        <taxon>Methanobacteriota</taxon>
        <taxon>Thermococci</taxon>
        <taxon>Thermococcales</taxon>
        <taxon>Thermococcaceae</taxon>
        <taxon>Pyrococcus</taxon>
    </lineage>
</organism>
<dbReference type="GeneID" id="13300677"/>
<evidence type="ECO:0000313" key="2">
    <source>
        <dbReference type="Proteomes" id="UP000324354"/>
    </source>
</evidence>
<name>A0A5C0XRM9_PYRFU</name>
<accession>A0A5C0XRM9</accession>
<dbReference type="OrthoDB" id="86183at2157"/>
<dbReference type="Proteomes" id="UP000324354">
    <property type="component" value="Chromosome"/>
</dbReference>
<dbReference type="GeneID" id="41713437"/>
<evidence type="ECO:0000313" key="1">
    <source>
        <dbReference type="EMBL" id="QEK79235.1"/>
    </source>
</evidence>
<sequence>MVVRLGYQDAVVVIDGEKVYVFDGRLLEASLEEVLRYAEYGEGVIPEPLKKFAKDIRDALYSIQASIRKEGYKARVGVQAY</sequence>
<dbReference type="AlphaFoldDB" id="A0A5C0XRM9"/>
<reference evidence="1 2" key="1">
    <citation type="submission" date="2017-08" db="EMBL/GenBank/DDBJ databases">
        <title>Resequencing and Reannotation of the genome of Pyrococcus furiosus type strain DSM3638.</title>
        <authorList>
            <person name="Reichelt R.M."/>
            <person name="Bunk B."/>
        </authorList>
    </citation>
    <scope>NUCLEOTIDE SEQUENCE [LARGE SCALE GENOMIC DNA]</scope>
    <source>
        <strain evidence="1 2">DSM 3638</strain>
    </source>
</reference>
<proteinExistence type="predicted"/>
<protein>
    <submittedName>
        <fullName evidence="1">Uncharacterized protein</fullName>
    </submittedName>
</protein>
<gene>
    <name evidence="1" type="ORF">PFDSM3638_08145</name>
</gene>
<dbReference type="EMBL" id="CP023154">
    <property type="protein sequence ID" value="QEK79235.1"/>
    <property type="molecule type" value="Genomic_DNA"/>
</dbReference>
<dbReference type="RefSeq" id="WP_014835597.1">
    <property type="nucleotide sequence ID" value="NC_003413.1"/>
</dbReference>